<dbReference type="SUPFAM" id="SSF53448">
    <property type="entry name" value="Nucleotide-diphospho-sugar transferases"/>
    <property type="match status" value="1"/>
</dbReference>
<evidence type="ECO:0000256" key="1">
    <source>
        <dbReference type="ARBA" id="ARBA00022842"/>
    </source>
</evidence>
<sequence>MQNAQITLNPPPLVVGILLAAGFSRRFGDADKLLQPFEQDATVAEVSARHLRQVIPFVVAVIRPENSTLHAALSALGLQVVMCDAHEMADSLKYAIQAAQALFPALSGYVLALADMPLIKPATIFAVAQHIQTGAQIVQPVFQGKRGHPVGFSRRFTPALLSVQGDQGARGVLKQYAEEITLLECTDHGILQDIDTPEALREARSGSGETGFGRKTIDL</sequence>
<dbReference type="CDD" id="cd04182">
    <property type="entry name" value="GT_2_like_f"/>
    <property type="match status" value="1"/>
</dbReference>
<protein>
    <submittedName>
        <fullName evidence="3">Nucleotidyltransferase family protein</fullName>
    </submittedName>
</protein>
<comment type="caution">
    <text evidence="3">The sequence shown here is derived from an EMBL/GenBank/DDBJ whole genome shotgun (WGS) entry which is preliminary data.</text>
</comment>
<evidence type="ECO:0000313" key="3">
    <source>
        <dbReference type="EMBL" id="MDP8568879.1"/>
    </source>
</evidence>
<accession>A0ABT9JWB5</accession>
<gene>
    <name evidence="3" type="ORF">Q9291_13595</name>
</gene>
<dbReference type="InterPro" id="IPR025877">
    <property type="entry name" value="MobA-like_NTP_Trfase"/>
</dbReference>
<keyword evidence="1" id="KW-0460">Magnesium</keyword>
<name>A0ABT9JWB5_9PROT</name>
<dbReference type="RefSeq" id="WP_306390661.1">
    <property type="nucleotide sequence ID" value="NZ_JAVCAP010000036.1"/>
</dbReference>
<dbReference type="Proteomes" id="UP001225906">
    <property type="component" value="Unassembled WGS sequence"/>
</dbReference>
<dbReference type="EMBL" id="JAVCAP010000036">
    <property type="protein sequence ID" value="MDP8568879.1"/>
    <property type="molecule type" value="Genomic_DNA"/>
</dbReference>
<evidence type="ECO:0000313" key="4">
    <source>
        <dbReference type="Proteomes" id="UP001225906"/>
    </source>
</evidence>
<dbReference type="InterPro" id="IPR029044">
    <property type="entry name" value="Nucleotide-diphossugar_trans"/>
</dbReference>
<reference evidence="4" key="1">
    <citation type="journal article" date="2019" name="Int. J. Syst. Evol. Microbiol.">
        <title>The Global Catalogue of Microorganisms (GCM) 10K type strain sequencing project: providing services to taxonomists for standard genome sequencing and annotation.</title>
        <authorList>
            <consortium name="The Broad Institute Genomics Platform"/>
            <consortium name="The Broad Institute Genome Sequencing Center for Infectious Disease"/>
            <person name="Wu L."/>
            <person name="Ma J."/>
        </authorList>
    </citation>
    <scope>NUCLEOTIDE SEQUENCE [LARGE SCALE GENOMIC DNA]</scope>
    <source>
        <strain evidence="4">VKM B-3159</strain>
    </source>
</reference>
<dbReference type="PANTHER" id="PTHR43777:SF1">
    <property type="entry name" value="MOLYBDENUM COFACTOR CYTIDYLYLTRANSFERASE"/>
    <property type="match status" value="1"/>
</dbReference>
<organism evidence="3 4">
    <name type="scientific">Methylophilus aquaticus</name>
    <dbReference type="NCBI Taxonomy" id="1971610"/>
    <lineage>
        <taxon>Bacteria</taxon>
        <taxon>Pseudomonadati</taxon>
        <taxon>Pseudomonadota</taxon>
        <taxon>Betaproteobacteria</taxon>
        <taxon>Nitrosomonadales</taxon>
        <taxon>Methylophilaceae</taxon>
        <taxon>Methylophilus</taxon>
    </lineage>
</organism>
<feature type="domain" description="MobA-like NTP transferase" evidence="2">
    <location>
        <begin position="16"/>
        <end position="177"/>
    </location>
</feature>
<dbReference type="Gene3D" id="3.90.550.10">
    <property type="entry name" value="Spore Coat Polysaccharide Biosynthesis Protein SpsA, Chain A"/>
    <property type="match status" value="1"/>
</dbReference>
<dbReference type="Pfam" id="PF12804">
    <property type="entry name" value="NTP_transf_3"/>
    <property type="match status" value="1"/>
</dbReference>
<proteinExistence type="predicted"/>
<dbReference type="PANTHER" id="PTHR43777">
    <property type="entry name" value="MOLYBDENUM COFACTOR CYTIDYLYLTRANSFERASE"/>
    <property type="match status" value="1"/>
</dbReference>
<keyword evidence="4" id="KW-1185">Reference proteome</keyword>
<evidence type="ECO:0000259" key="2">
    <source>
        <dbReference type="Pfam" id="PF12804"/>
    </source>
</evidence>